<proteinExistence type="predicted"/>
<dbReference type="Gene3D" id="3.10.450.50">
    <property type="match status" value="1"/>
</dbReference>
<dbReference type="AlphaFoldDB" id="A0A918GMY1"/>
<dbReference type="InterPro" id="IPR027843">
    <property type="entry name" value="DUF4440"/>
</dbReference>
<evidence type="ECO:0000259" key="1">
    <source>
        <dbReference type="Pfam" id="PF14534"/>
    </source>
</evidence>
<dbReference type="SUPFAM" id="SSF54427">
    <property type="entry name" value="NTF2-like"/>
    <property type="match status" value="1"/>
</dbReference>
<evidence type="ECO:0000313" key="2">
    <source>
        <dbReference type="EMBL" id="GGS46297.1"/>
    </source>
</evidence>
<dbReference type="EMBL" id="BMRB01000004">
    <property type="protein sequence ID" value="GGS46297.1"/>
    <property type="molecule type" value="Genomic_DNA"/>
</dbReference>
<gene>
    <name evidence="2" type="ORF">GCM10010171_46880</name>
</gene>
<evidence type="ECO:0000313" key="3">
    <source>
        <dbReference type="Proteomes" id="UP000660680"/>
    </source>
</evidence>
<dbReference type="RefSeq" id="WP_189212724.1">
    <property type="nucleotide sequence ID" value="NZ_BMRB01000004.1"/>
</dbReference>
<accession>A0A918GMY1</accession>
<reference evidence="2" key="1">
    <citation type="journal article" date="2014" name="Int. J. Syst. Evol. Microbiol.">
        <title>Complete genome sequence of Corynebacterium casei LMG S-19264T (=DSM 44701T), isolated from a smear-ripened cheese.</title>
        <authorList>
            <consortium name="US DOE Joint Genome Institute (JGI-PGF)"/>
            <person name="Walter F."/>
            <person name="Albersmeier A."/>
            <person name="Kalinowski J."/>
            <person name="Ruckert C."/>
        </authorList>
    </citation>
    <scope>NUCLEOTIDE SEQUENCE</scope>
    <source>
        <strain evidence="2">JCM 3276</strain>
    </source>
</reference>
<comment type="caution">
    <text evidence="2">The sequence shown here is derived from an EMBL/GenBank/DDBJ whole genome shotgun (WGS) entry which is preliminary data.</text>
</comment>
<feature type="domain" description="DUF4440" evidence="1">
    <location>
        <begin position="9"/>
        <end position="113"/>
    </location>
</feature>
<dbReference type="Proteomes" id="UP000660680">
    <property type="component" value="Unassembled WGS sequence"/>
</dbReference>
<dbReference type="Pfam" id="PF14534">
    <property type="entry name" value="DUF4440"/>
    <property type="match status" value="1"/>
</dbReference>
<sequence>MGAESDPQAAIEAHLTAIVERDLAAYSATLHPDVTVVVPSGRVMTGAAEVAAFHAEWFAETAWTYRTVTRHSVTTAVSAVRVVEVTYVDHPGAEPSRFVMGLTFTRQDSRWLLIHDQCTVLRSE</sequence>
<reference evidence="2" key="2">
    <citation type="submission" date="2020-09" db="EMBL/GenBank/DDBJ databases">
        <authorList>
            <person name="Sun Q."/>
            <person name="Ohkuma M."/>
        </authorList>
    </citation>
    <scope>NUCLEOTIDE SEQUENCE</scope>
    <source>
        <strain evidence="2">JCM 3276</strain>
    </source>
</reference>
<protein>
    <recommendedName>
        <fullName evidence="1">DUF4440 domain-containing protein</fullName>
    </recommendedName>
</protein>
<name>A0A918GMY1_9PSEU</name>
<keyword evidence="3" id="KW-1185">Reference proteome</keyword>
<dbReference type="InterPro" id="IPR032710">
    <property type="entry name" value="NTF2-like_dom_sf"/>
</dbReference>
<organism evidence="2 3">
    <name type="scientific">Actinokineospora fastidiosa</name>
    <dbReference type="NCBI Taxonomy" id="1816"/>
    <lineage>
        <taxon>Bacteria</taxon>
        <taxon>Bacillati</taxon>
        <taxon>Actinomycetota</taxon>
        <taxon>Actinomycetes</taxon>
        <taxon>Pseudonocardiales</taxon>
        <taxon>Pseudonocardiaceae</taxon>
        <taxon>Actinokineospora</taxon>
    </lineage>
</organism>